<accession>A0A5B8RWX4</accession>
<proteinExistence type="predicted"/>
<dbReference type="EMBL" id="CP042344">
    <property type="protein sequence ID" value="QEA13573.1"/>
    <property type="molecule type" value="Genomic_DNA"/>
</dbReference>
<organism evidence="2 3">
    <name type="scientific">Comamonas flocculans</name>
    <dbReference type="NCBI Taxonomy" id="2597701"/>
    <lineage>
        <taxon>Bacteria</taxon>
        <taxon>Pseudomonadati</taxon>
        <taxon>Pseudomonadota</taxon>
        <taxon>Betaproteobacteria</taxon>
        <taxon>Burkholderiales</taxon>
        <taxon>Comamonadaceae</taxon>
        <taxon>Comamonas</taxon>
    </lineage>
</organism>
<dbReference type="Proteomes" id="UP000321199">
    <property type="component" value="Chromosome"/>
</dbReference>
<dbReference type="KEGG" id="cof:FOZ74_11315"/>
<evidence type="ECO:0000256" key="1">
    <source>
        <dbReference type="SAM" id="MobiDB-lite"/>
    </source>
</evidence>
<reference evidence="2 3" key="1">
    <citation type="submission" date="2019-07" db="EMBL/GenBank/DDBJ databases">
        <title>Complete genome sequence of Comamonas sp. NLF 7-7 isolated from livestock.</title>
        <authorList>
            <person name="Kim D.H."/>
            <person name="Kim J.G."/>
        </authorList>
    </citation>
    <scope>NUCLEOTIDE SEQUENCE [LARGE SCALE GENOMIC DNA]</scope>
    <source>
        <strain evidence="2 3">NLF 7-7</strain>
    </source>
</reference>
<dbReference type="OrthoDB" id="8908296at2"/>
<feature type="region of interest" description="Disordered" evidence="1">
    <location>
        <begin position="78"/>
        <end position="107"/>
    </location>
</feature>
<protein>
    <recommendedName>
        <fullName evidence="4">CopG family transcriptional regulator</fullName>
    </recommendedName>
</protein>
<evidence type="ECO:0000313" key="3">
    <source>
        <dbReference type="Proteomes" id="UP000321199"/>
    </source>
</evidence>
<gene>
    <name evidence="2" type="ORF">FOZ74_11315</name>
</gene>
<dbReference type="AlphaFoldDB" id="A0A5B8RWX4"/>
<evidence type="ECO:0000313" key="2">
    <source>
        <dbReference type="EMBL" id="QEA13573.1"/>
    </source>
</evidence>
<evidence type="ECO:0008006" key="4">
    <source>
        <dbReference type="Google" id="ProtNLM"/>
    </source>
</evidence>
<name>A0A5B8RWX4_9BURK</name>
<feature type="compositionally biased region" description="Low complexity" evidence="1">
    <location>
        <begin position="84"/>
        <end position="107"/>
    </location>
</feature>
<sequence length="107" mass="11434">MRVNARFEGDAEQQLNYLAEATGLGVSEVLRTSVQHYYEQLRAQRGGLTHFATFIGKGRSGRSDVAGSYKARLAEGWAAKHQGHAPAVHEPAPPHAAGATPPKKGDA</sequence>
<dbReference type="RefSeq" id="WP_146913163.1">
    <property type="nucleotide sequence ID" value="NZ_CP042344.1"/>
</dbReference>
<keyword evidence="3" id="KW-1185">Reference proteome</keyword>